<dbReference type="GO" id="GO:0030198">
    <property type="term" value="P:extracellular matrix organization"/>
    <property type="evidence" value="ECO:0000318"/>
    <property type="project" value="GO_Central"/>
</dbReference>
<evidence type="ECO:0000256" key="1">
    <source>
        <dbReference type="ARBA" id="ARBA00022670"/>
    </source>
</evidence>
<dbReference type="GO" id="GO:0004222">
    <property type="term" value="F:metalloendopeptidase activity"/>
    <property type="evidence" value="ECO:0000318"/>
    <property type="project" value="GO_Central"/>
</dbReference>
<dbReference type="InterPro" id="IPR024079">
    <property type="entry name" value="MetalloPept_cat_dom_sf"/>
</dbReference>
<proteinExistence type="predicted"/>
<dbReference type="PANTHER" id="PTHR10201:SF213">
    <property type="entry name" value="METALLOENDOPROTEINASE 2-MMP-LIKE"/>
    <property type="match status" value="1"/>
</dbReference>
<keyword evidence="2 6" id="KW-0479">Metal-binding</keyword>
<evidence type="ECO:0000256" key="3">
    <source>
        <dbReference type="ARBA" id="ARBA00022801"/>
    </source>
</evidence>
<gene>
    <name evidence="8" type="ORF">MIMGU_mgv1a017781mg</name>
</gene>
<feature type="binding site" evidence="6">
    <location>
        <position position="114"/>
    </location>
    <ligand>
        <name>Zn(2+)</name>
        <dbReference type="ChEBI" id="CHEBI:29105"/>
        <label>2</label>
        <note>catalytic</note>
    </ligand>
</feature>
<feature type="binding site" evidence="6">
    <location>
        <position position="124"/>
    </location>
    <ligand>
        <name>Zn(2+)</name>
        <dbReference type="ChEBI" id="CHEBI:29105"/>
        <label>2</label>
        <note>catalytic</note>
    </ligand>
</feature>
<keyword evidence="9" id="KW-1185">Reference proteome</keyword>
<dbReference type="PRINTS" id="PR00138">
    <property type="entry name" value="MATRIXIN"/>
</dbReference>
<reference evidence="8 9" key="1">
    <citation type="journal article" date="2013" name="Proc. Natl. Acad. Sci. U.S.A.">
        <title>Fine-scale variation in meiotic recombination in Mimulus inferred from population shotgun sequencing.</title>
        <authorList>
            <person name="Hellsten U."/>
            <person name="Wright K.M."/>
            <person name="Jenkins J."/>
            <person name="Shu S."/>
            <person name="Yuan Y."/>
            <person name="Wessler S.R."/>
            <person name="Schmutz J."/>
            <person name="Willis J.H."/>
            <person name="Rokhsar D.S."/>
        </authorList>
    </citation>
    <scope>NUCLEOTIDE SEQUENCE [LARGE SCALE GENOMIC DNA]</scope>
    <source>
        <strain evidence="9">cv. DUN x IM62</strain>
    </source>
</reference>
<dbReference type="GO" id="GO:0030574">
    <property type="term" value="P:collagen catabolic process"/>
    <property type="evidence" value="ECO:0000318"/>
    <property type="project" value="GO_Central"/>
</dbReference>
<dbReference type="SUPFAM" id="SSF55486">
    <property type="entry name" value="Metalloproteases ('zincins'), catalytic domain"/>
    <property type="match status" value="1"/>
</dbReference>
<feature type="binding site" evidence="6">
    <location>
        <position position="76"/>
    </location>
    <ligand>
        <name>Zn(2+)</name>
        <dbReference type="ChEBI" id="CHEBI:29105"/>
        <label>1</label>
    </ligand>
</feature>
<name>A0A022QPM4_ERYGU</name>
<keyword evidence="3" id="KW-0378">Hydrolase</keyword>
<dbReference type="Pfam" id="PF00413">
    <property type="entry name" value="Peptidase_M10"/>
    <property type="match status" value="1"/>
</dbReference>
<dbReference type="GO" id="GO:0031012">
    <property type="term" value="C:extracellular matrix"/>
    <property type="evidence" value="ECO:0007669"/>
    <property type="project" value="InterPro"/>
</dbReference>
<dbReference type="STRING" id="4155.A0A022QPM4"/>
<feature type="binding site" evidence="6">
    <location>
        <position position="64"/>
    </location>
    <ligand>
        <name>Ca(2+)</name>
        <dbReference type="ChEBI" id="CHEBI:29108"/>
        <label>2</label>
    </ligand>
</feature>
<dbReference type="Proteomes" id="UP000030748">
    <property type="component" value="Unassembled WGS sequence"/>
</dbReference>
<dbReference type="GO" id="GO:0008270">
    <property type="term" value="F:zinc ion binding"/>
    <property type="evidence" value="ECO:0007669"/>
    <property type="project" value="InterPro"/>
</dbReference>
<dbReference type="eggNOG" id="KOG1565">
    <property type="taxonomic scope" value="Eukaryota"/>
</dbReference>
<comment type="cofactor">
    <cofactor evidence="6">
        <name>Ca(2+)</name>
        <dbReference type="ChEBI" id="CHEBI:29108"/>
    </cofactor>
    <text evidence="6">Can bind about 5 Ca(2+) ions per subunit.</text>
</comment>
<evidence type="ECO:0000256" key="4">
    <source>
        <dbReference type="ARBA" id="ARBA00022833"/>
    </source>
</evidence>
<dbReference type="AlphaFoldDB" id="A0A022QPM4"/>
<evidence type="ECO:0000313" key="8">
    <source>
        <dbReference type="EMBL" id="EYU29524.1"/>
    </source>
</evidence>
<keyword evidence="1" id="KW-0645">Protease</keyword>
<feature type="active site" evidence="5">
    <location>
        <position position="115"/>
    </location>
</feature>
<feature type="binding site" evidence="6">
    <location>
        <position position="92"/>
    </location>
    <ligand>
        <name>Ca(2+)</name>
        <dbReference type="ChEBI" id="CHEBI:29108"/>
        <label>3</label>
    </ligand>
</feature>
<dbReference type="GO" id="GO:0006508">
    <property type="term" value="P:proteolysis"/>
    <property type="evidence" value="ECO:0007669"/>
    <property type="project" value="UniProtKB-KW"/>
</dbReference>
<dbReference type="InterPro" id="IPR021190">
    <property type="entry name" value="Pept_M10A"/>
</dbReference>
<dbReference type="PANTHER" id="PTHR10201">
    <property type="entry name" value="MATRIX METALLOPROTEINASE"/>
    <property type="match status" value="1"/>
</dbReference>
<evidence type="ECO:0000256" key="6">
    <source>
        <dbReference type="PIRSR" id="PIRSR621190-2"/>
    </source>
</evidence>
<accession>A0A022QPM4</accession>
<comment type="cofactor">
    <cofactor evidence="6">
        <name>Zn(2+)</name>
        <dbReference type="ChEBI" id="CHEBI:29105"/>
    </cofactor>
    <text evidence="6">Binds 2 Zn(2+) ions per subunit.</text>
</comment>
<dbReference type="InterPro" id="IPR006026">
    <property type="entry name" value="Peptidase_Metallo"/>
</dbReference>
<dbReference type="Gene3D" id="3.40.390.10">
    <property type="entry name" value="Collagenase (Catalytic Domain)"/>
    <property type="match status" value="1"/>
</dbReference>
<feature type="domain" description="Peptidase metallopeptidase" evidence="7">
    <location>
        <begin position="14"/>
        <end position="158"/>
    </location>
</feature>
<sequence length="159" mass="18613">FPFHTESHYSFFEGKPKWNKKNLSYAFNQNVFKEAQQPLKNALNEWASKTPFKFYYVKNMNQADIKFSFVRWDRPDALAHSLPPPDGRVNFDVNRSWSYVPKKDFYDMQTVALHELGHVLGLSHSTEVNAVMYPTVRTGVRKRLHKDDINGIKALYKGK</sequence>
<feature type="binding site" evidence="6">
    <location>
        <position position="80"/>
    </location>
    <ligand>
        <name>Zn(2+)</name>
        <dbReference type="ChEBI" id="CHEBI:29105"/>
        <label>1</label>
    </ligand>
</feature>
<feature type="binding site" evidence="6">
    <location>
        <position position="118"/>
    </location>
    <ligand>
        <name>Zn(2+)</name>
        <dbReference type="ChEBI" id="CHEBI:29105"/>
        <label>2</label>
        <note>catalytic</note>
    </ligand>
</feature>
<keyword evidence="6" id="KW-0106">Calcium</keyword>
<feature type="non-terminal residue" evidence="8">
    <location>
        <position position="1"/>
    </location>
</feature>
<evidence type="ECO:0000259" key="7">
    <source>
        <dbReference type="SMART" id="SM00235"/>
    </source>
</evidence>
<organism evidence="8 9">
    <name type="scientific">Erythranthe guttata</name>
    <name type="common">Yellow monkey flower</name>
    <name type="synonym">Mimulus guttatus</name>
    <dbReference type="NCBI Taxonomy" id="4155"/>
    <lineage>
        <taxon>Eukaryota</taxon>
        <taxon>Viridiplantae</taxon>
        <taxon>Streptophyta</taxon>
        <taxon>Embryophyta</taxon>
        <taxon>Tracheophyta</taxon>
        <taxon>Spermatophyta</taxon>
        <taxon>Magnoliopsida</taxon>
        <taxon>eudicotyledons</taxon>
        <taxon>Gunneridae</taxon>
        <taxon>Pentapetalae</taxon>
        <taxon>asterids</taxon>
        <taxon>lamiids</taxon>
        <taxon>Lamiales</taxon>
        <taxon>Phrymaceae</taxon>
        <taxon>Erythranthe</taxon>
    </lineage>
</organism>
<feature type="binding site" evidence="6">
    <location>
        <position position="132"/>
    </location>
    <ligand>
        <name>Zn(2+)</name>
        <dbReference type="ChEBI" id="CHEBI:29105"/>
        <label>2</label>
        <note>catalytic</note>
    </ligand>
</feature>
<evidence type="ECO:0000256" key="2">
    <source>
        <dbReference type="ARBA" id="ARBA00022723"/>
    </source>
</evidence>
<keyword evidence="4 6" id="KW-0862">Zinc</keyword>
<protein>
    <recommendedName>
        <fullName evidence="7">Peptidase metallopeptidase domain-containing protein</fullName>
    </recommendedName>
</protein>
<dbReference type="EMBL" id="KI631213">
    <property type="protein sequence ID" value="EYU29524.1"/>
    <property type="molecule type" value="Genomic_DNA"/>
</dbReference>
<dbReference type="InterPro" id="IPR001818">
    <property type="entry name" value="Pept_M10_metallopeptidase"/>
</dbReference>
<dbReference type="SMART" id="SM00235">
    <property type="entry name" value="ZnMc"/>
    <property type="match status" value="1"/>
</dbReference>
<evidence type="ECO:0000313" key="9">
    <source>
        <dbReference type="Proteomes" id="UP000030748"/>
    </source>
</evidence>
<evidence type="ECO:0000256" key="5">
    <source>
        <dbReference type="PIRSR" id="PIRSR621190-1"/>
    </source>
</evidence>